<dbReference type="InterPro" id="IPR000835">
    <property type="entry name" value="HTH_MarR-typ"/>
</dbReference>
<sequence length="163" mass="18247">MATEWLDGEQLDVWVRLRAVMELLPAALDSQLRRSADLTYFEYYVLAMLSEADERTLRMSALAARTNATLPRLSHVVRKMADRSLVDRSPDPEDGRSVRVHLTGTGYDVLVAAAPGHVGAVRRFVFDQLDEEQVGQLGSVADAMLERLDPEGVLTHEYRRPPA</sequence>
<accession>A0A285VRG0</accession>
<dbReference type="PANTHER" id="PTHR33164">
    <property type="entry name" value="TRANSCRIPTIONAL REGULATOR, MARR FAMILY"/>
    <property type="match status" value="1"/>
</dbReference>
<dbReference type="InterPro" id="IPR039422">
    <property type="entry name" value="MarR/SlyA-like"/>
</dbReference>
<dbReference type="SUPFAM" id="SSF46785">
    <property type="entry name" value="Winged helix' DNA-binding domain"/>
    <property type="match status" value="1"/>
</dbReference>
<evidence type="ECO:0000313" key="3">
    <source>
        <dbReference type="Proteomes" id="UP000219688"/>
    </source>
</evidence>
<evidence type="ECO:0000259" key="1">
    <source>
        <dbReference type="PROSITE" id="PS50995"/>
    </source>
</evidence>
<protein>
    <submittedName>
        <fullName evidence="2">Transcriptional regulator, MarR family</fullName>
    </submittedName>
</protein>
<dbReference type="AlphaFoldDB" id="A0A285VRG0"/>
<gene>
    <name evidence="2" type="ORF">SAMN05421879_10870</name>
</gene>
<dbReference type="GO" id="GO:0003700">
    <property type="term" value="F:DNA-binding transcription factor activity"/>
    <property type="evidence" value="ECO:0007669"/>
    <property type="project" value="InterPro"/>
</dbReference>
<dbReference type="Pfam" id="PF12802">
    <property type="entry name" value="MarR_2"/>
    <property type="match status" value="1"/>
</dbReference>
<organism evidence="2 3">
    <name type="scientific">Ornithinimicrobium cerasi</name>
    <dbReference type="NCBI Taxonomy" id="2248773"/>
    <lineage>
        <taxon>Bacteria</taxon>
        <taxon>Bacillati</taxon>
        <taxon>Actinomycetota</taxon>
        <taxon>Actinomycetes</taxon>
        <taxon>Micrococcales</taxon>
        <taxon>Ornithinimicrobiaceae</taxon>
        <taxon>Ornithinimicrobium</taxon>
    </lineage>
</organism>
<dbReference type="EMBL" id="OBQK01000008">
    <property type="protein sequence ID" value="SOC56635.1"/>
    <property type="molecule type" value="Genomic_DNA"/>
</dbReference>
<reference evidence="3" key="1">
    <citation type="submission" date="2017-08" db="EMBL/GenBank/DDBJ databases">
        <authorList>
            <person name="Varghese N."/>
            <person name="Submissions S."/>
        </authorList>
    </citation>
    <scope>NUCLEOTIDE SEQUENCE [LARGE SCALE GENOMIC DNA]</scope>
    <source>
        <strain evidence="3">USBA17B2</strain>
    </source>
</reference>
<dbReference type="PANTHER" id="PTHR33164:SF99">
    <property type="entry name" value="MARR FAMILY REGULATORY PROTEIN"/>
    <property type="match status" value="1"/>
</dbReference>
<dbReference type="SMART" id="SM00347">
    <property type="entry name" value="HTH_MARR"/>
    <property type="match status" value="1"/>
</dbReference>
<dbReference type="STRING" id="1122622.GCA_000421185_03002"/>
<dbReference type="PROSITE" id="PS50995">
    <property type="entry name" value="HTH_MARR_2"/>
    <property type="match status" value="1"/>
</dbReference>
<keyword evidence="3" id="KW-1185">Reference proteome</keyword>
<dbReference type="RefSeq" id="WP_097188670.1">
    <property type="nucleotide sequence ID" value="NZ_OBQK01000008.1"/>
</dbReference>
<dbReference type="InterPro" id="IPR036390">
    <property type="entry name" value="WH_DNA-bd_sf"/>
</dbReference>
<dbReference type="GO" id="GO:0006950">
    <property type="term" value="P:response to stress"/>
    <property type="evidence" value="ECO:0007669"/>
    <property type="project" value="TreeGrafter"/>
</dbReference>
<dbReference type="Gene3D" id="1.10.10.10">
    <property type="entry name" value="Winged helix-like DNA-binding domain superfamily/Winged helix DNA-binding domain"/>
    <property type="match status" value="1"/>
</dbReference>
<name>A0A285VRG0_9MICO</name>
<feature type="domain" description="HTH marR-type" evidence="1">
    <location>
        <begin position="1"/>
        <end position="146"/>
    </location>
</feature>
<dbReference type="InterPro" id="IPR036388">
    <property type="entry name" value="WH-like_DNA-bd_sf"/>
</dbReference>
<dbReference type="Proteomes" id="UP000219688">
    <property type="component" value="Unassembled WGS sequence"/>
</dbReference>
<proteinExistence type="predicted"/>
<evidence type="ECO:0000313" key="2">
    <source>
        <dbReference type="EMBL" id="SOC56635.1"/>
    </source>
</evidence>